<sequence length="349" mass="38658">MKPLKSTIVDGVFNLLNKLPKRWHLKELLFVSTSLLTMIGFSALLTLAPISTQTTAAATFRSDVLNGKQDGIFFLGHIYQIDIPGRTFEVQWIVGACGRFLLTSAETYDANRAQCGAPNVPLNIYIDNNLVNTYNPDDLYDFNESTNKTIGVVHFLKTHSIDIATAQLGSKRVYDQLFWYPFDFYHSGSDFFVINANDNSSLPVIKAVFADPVNNFAPQSTETRTKALVNGTLIESRNTVVNLSRTLNAKMYTILLFIVNWGLTLLVAHITTLVICGQKLGEGIVVLPLTMILTMPTIRGLFVENPPFDSVGIVLQMIVVSLCSVLILIPIVSKEPAPTYISLPTKEHD</sequence>
<name>A0A8H7Y199_PSICU</name>
<evidence type="ECO:0000256" key="1">
    <source>
        <dbReference type="SAM" id="Phobius"/>
    </source>
</evidence>
<reference evidence="2" key="1">
    <citation type="submission" date="2021-02" db="EMBL/GenBank/DDBJ databases">
        <title>Psilocybe cubensis genome.</title>
        <authorList>
            <person name="Mckernan K.J."/>
            <person name="Crawford S."/>
            <person name="Trippe A."/>
            <person name="Kane L.T."/>
            <person name="Mclaughlin S."/>
        </authorList>
    </citation>
    <scope>NUCLEOTIDE SEQUENCE [LARGE SCALE GENOMIC DNA]</scope>
    <source>
        <strain evidence="2">MGC-MH-2018</strain>
    </source>
</reference>
<dbReference type="EMBL" id="JAFIQS010000003">
    <property type="protein sequence ID" value="KAG5170947.1"/>
    <property type="molecule type" value="Genomic_DNA"/>
</dbReference>
<keyword evidence="1" id="KW-1133">Transmembrane helix</keyword>
<dbReference type="AlphaFoldDB" id="A0A8H7Y199"/>
<feature type="transmembrane region" description="Helical" evidence="1">
    <location>
        <begin position="251"/>
        <end position="276"/>
    </location>
</feature>
<accession>A0A8H7Y199</accession>
<keyword evidence="1" id="KW-0472">Membrane</keyword>
<organism evidence="2">
    <name type="scientific">Psilocybe cubensis</name>
    <name type="common">Psychedelic mushroom</name>
    <name type="synonym">Stropharia cubensis</name>
    <dbReference type="NCBI Taxonomy" id="181762"/>
    <lineage>
        <taxon>Eukaryota</taxon>
        <taxon>Fungi</taxon>
        <taxon>Dikarya</taxon>
        <taxon>Basidiomycota</taxon>
        <taxon>Agaricomycotina</taxon>
        <taxon>Agaricomycetes</taxon>
        <taxon>Agaricomycetidae</taxon>
        <taxon>Agaricales</taxon>
        <taxon>Agaricineae</taxon>
        <taxon>Strophariaceae</taxon>
        <taxon>Psilocybe</taxon>
    </lineage>
</organism>
<evidence type="ECO:0000313" key="2">
    <source>
        <dbReference type="EMBL" id="KAG5170947.1"/>
    </source>
</evidence>
<gene>
    <name evidence="2" type="ORF">JR316_003024</name>
</gene>
<keyword evidence="1" id="KW-0812">Transmembrane</keyword>
<feature type="transmembrane region" description="Helical" evidence="1">
    <location>
        <begin position="314"/>
        <end position="332"/>
    </location>
</feature>
<feature type="transmembrane region" description="Helical" evidence="1">
    <location>
        <begin position="283"/>
        <end position="302"/>
    </location>
</feature>
<protein>
    <submittedName>
        <fullName evidence="2">Uncharacterized protein</fullName>
    </submittedName>
</protein>
<feature type="transmembrane region" description="Helical" evidence="1">
    <location>
        <begin position="28"/>
        <end position="50"/>
    </location>
</feature>
<proteinExistence type="predicted"/>
<comment type="caution">
    <text evidence="2">The sequence shown here is derived from an EMBL/GenBank/DDBJ whole genome shotgun (WGS) entry which is preliminary data.</text>
</comment>